<dbReference type="GO" id="GO:0006355">
    <property type="term" value="P:regulation of DNA-templated transcription"/>
    <property type="evidence" value="ECO:0007669"/>
    <property type="project" value="InterPro"/>
</dbReference>
<evidence type="ECO:0000256" key="1">
    <source>
        <dbReference type="ARBA" id="ARBA00007031"/>
    </source>
</evidence>
<dbReference type="InterPro" id="IPR041920">
    <property type="entry name" value="ROS/MUCR_sf"/>
</dbReference>
<dbReference type="EMBL" id="NNRJ01000027">
    <property type="protein sequence ID" value="OYR18232.1"/>
    <property type="molecule type" value="Genomic_DNA"/>
</dbReference>
<comment type="similarity">
    <text evidence="1">Belongs to the ros/MucR family.</text>
</comment>
<dbReference type="Proteomes" id="UP000215590">
    <property type="component" value="Unassembled WGS sequence"/>
</dbReference>
<keyword evidence="3" id="KW-1185">Reference proteome</keyword>
<dbReference type="OrthoDB" id="9809693at2"/>
<dbReference type="Gene3D" id="1.10.10.1550">
    <property type="entry name" value="ROS/MUCR transcriptional regulator protein"/>
    <property type="match status" value="1"/>
</dbReference>
<reference evidence="2 3" key="1">
    <citation type="submission" date="2017-07" db="EMBL/GenBank/DDBJ databases">
        <title>Phylogenetic study on the rhizospheric bacterium Ochrobactrum sp. A44.</title>
        <authorList>
            <person name="Krzyzanowska D.M."/>
            <person name="Ossowicki A."/>
            <person name="Rajewska M."/>
            <person name="Maciag T."/>
            <person name="Kaczynski Z."/>
            <person name="Czerwicka M."/>
            <person name="Jafra S."/>
        </authorList>
    </citation>
    <scope>NUCLEOTIDE SEQUENCE [LARGE SCALE GENOMIC DNA]</scope>
    <source>
        <strain evidence="2 3">DSM 7216</strain>
    </source>
</reference>
<evidence type="ECO:0000313" key="2">
    <source>
        <dbReference type="EMBL" id="OYR18232.1"/>
    </source>
</evidence>
<dbReference type="GO" id="GO:0008270">
    <property type="term" value="F:zinc ion binding"/>
    <property type="evidence" value="ECO:0007669"/>
    <property type="project" value="InterPro"/>
</dbReference>
<proteinExistence type="inferred from homology"/>
<dbReference type="Pfam" id="PF05443">
    <property type="entry name" value="ROS_MUCR"/>
    <property type="match status" value="1"/>
</dbReference>
<evidence type="ECO:0000313" key="3">
    <source>
        <dbReference type="Proteomes" id="UP000215590"/>
    </source>
</evidence>
<accession>A0A256FTM7</accession>
<dbReference type="GO" id="GO:0003677">
    <property type="term" value="F:DNA binding"/>
    <property type="evidence" value="ECO:0007669"/>
    <property type="project" value="InterPro"/>
</dbReference>
<dbReference type="InterPro" id="IPR008807">
    <property type="entry name" value="ROS_MUCR"/>
</dbReference>
<dbReference type="AlphaFoldDB" id="A0A256FTM7"/>
<name>A0A256FTM7_9HYPH</name>
<protein>
    <submittedName>
        <fullName evidence="2">ROS/MUCR transcriptional regulator family protein</fullName>
    </submittedName>
</protein>
<organism evidence="2 3">
    <name type="scientific">Brucella thiophenivorans</name>
    <dbReference type="NCBI Taxonomy" id="571255"/>
    <lineage>
        <taxon>Bacteria</taxon>
        <taxon>Pseudomonadati</taxon>
        <taxon>Pseudomonadota</taxon>
        <taxon>Alphaproteobacteria</taxon>
        <taxon>Hyphomicrobiales</taxon>
        <taxon>Brucellaceae</taxon>
        <taxon>Brucella/Ochrobactrum group</taxon>
        <taxon>Brucella</taxon>
    </lineage>
</organism>
<sequence>MSQNEIEIARIDAATKLAIALLDKRPDADMGTLFAEAYRAVSAMNIPQTAPVSRSEIPIAQTPPASVEQMVEVDEEDEIPDFLKDPDNARTAFVYKIEKPIIPIEGSVQHDKITCLECGAKFTNLRKHLKVAHGLTADQYKIKYGLPEDYPIVAAALSEKRSAISARTGLSKSRLGIKKVKFQD</sequence>
<comment type="caution">
    <text evidence="2">The sequence shown here is derived from an EMBL/GenBank/DDBJ whole genome shotgun (WGS) entry which is preliminary data.</text>
</comment>
<dbReference type="RefSeq" id="WP_094507393.1">
    <property type="nucleotide sequence ID" value="NZ_JBHEEK010000015.1"/>
</dbReference>
<gene>
    <name evidence="2" type="ORF">CEV31_4244</name>
</gene>